<dbReference type="Gene3D" id="1.20.5.350">
    <property type="match status" value="1"/>
</dbReference>
<dbReference type="GO" id="GO:0006937">
    <property type="term" value="P:regulation of muscle contraction"/>
    <property type="evidence" value="ECO:0007669"/>
    <property type="project" value="InterPro"/>
</dbReference>
<dbReference type="InterPro" id="IPR038077">
    <property type="entry name" value="Troponin_sf"/>
</dbReference>
<proteinExistence type="inferred from homology"/>
<feature type="compositionally biased region" description="Acidic residues" evidence="2">
    <location>
        <begin position="338"/>
        <end position="360"/>
    </location>
</feature>
<dbReference type="GO" id="GO:0006936">
    <property type="term" value="P:muscle contraction"/>
    <property type="evidence" value="ECO:0007669"/>
    <property type="project" value="TreeGrafter"/>
</dbReference>
<evidence type="ECO:0000313" key="4">
    <source>
        <dbReference type="Proteomes" id="UP001234787"/>
    </source>
</evidence>
<evidence type="ECO:0008006" key="5">
    <source>
        <dbReference type="Google" id="ProtNLM"/>
    </source>
</evidence>
<evidence type="ECO:0000256" key="1">
    <source>
        <dbReference type="ARBA" id="ARBA00008330"/>
    </source>
</evidence>
<evidence type="ECO:0000256" key="2">
    <source>
        <dbReference type="SAM" id="MobiDB-lite"/>
    </source>
</evidence>
<feature type="compositionally biased region" description="Low complexity" evidence="2">
    <location>
        <begin position="314"/>
        <end position="334"/>
    </location>
</feature>
<feature type="region of interest" description="Disordered" evidence="2">
    <location>
        <begin position="292"/>
        <end position="360"/>
    </location>
</feature>
<dbReference type="AlphaFoldDB" id="A0AAD3NTI8"/>
<keyword evidence="4" id="KW-1185">Reference proteome</keyword>
<dbReference type="Pfam" id="PF00992">
    <property type="entry name" value="Troponin"/>
    <property type="match status" value="1"/>
</dbReference>
<name>A0AAD3NTI8_CRYJA</name>
<dbReference type="GO" id="GO:0005523">
    <property type="term" value="F:tropomyosin binding"/>
    <property type="evidence" value="ECO:0007669"/>
    <property type="project" value="TreeGrafter"/>
</dbReference>
<dbReference type="InterPro" id="IPR001978">
    <property type="entry name" value="Troponin"/>
</dbReference>
<accession>A0AAD3NTI8</accession>
<protein>
    <recommendedName>
        <fullName evidence="5">Troponin T</fullName>
    </recommendedName>
</protein>
<evidence type="ECO:0000313" key="3">
    <source>
        <dbReference type="EMBL" id="GLJ59176.1"/>
    </source>
</evidence>
<dbReference type="SUPFAM" id="SSF90250">
    <property type="entry name" value="Troponin coil-coiled subunits"/>
    <property type="match status" value="1"/>
</dbReference>
<organism evidence="3 4">
    <name type="scientific">Cryptomeria japonica</name>
    <name type="common">Japanese cedar</name>
    <name type="synonym">Cupressus japonica</name>
    <dbReference type="NCBI Taxonomy" id="3369"/>
    <lineage>
        <taxon>Eukaryota</taxon>
        <taxon>Viridiplantae</taxon>
        <taxon>Streptophyta</taxon>
        <taxon>Embryophyta</taxon>
        <taxon>Tracheophyta</taxon>
        <taxon>Spermatophyta</taxon>
        <taxon>Pinopsida</taxon>
        <taxon>Pinidae</taxon>
        <taxon>Conifers II</taxon>
        <taxon>Cupressales</taxon>
        <taxon>Cupressaceae</taxon>
        <taxon>Cryptomeria</taxon>
    </lineage>
</organism>
<sequence>MTEAELAIEEKLRKKREEQEQIWQEYLDMREKQRTKEEDDLRKLKERQAQRAEQERLMQEMRRKQEETRQRELEERRRKEAEAKRKRLEDAEKKRLVMQEAIRRRDEEAKRNFIVPKRTADAAQSGPMIIGMRDVMKTKEQLADDKRIAMKYRLKPLNIGEGLRTAEIKKIVNDLWSNIMQLESDKYDLEEEQRRQEYHLKELMERQKQINKNKSLKMGLDIEDMSSNVPPKVRLASKYERKVDRRSFKEKTSLFDGGYIEGISKTKERTWEDKESDEEDTELVDKLRGYVEEAKQERRNSQQKQQDLLRRRSSQMSQSSQSSPAYRSQPQQQRRQQDDEEEEYEEEYEEEEYTDEEVEE</sequence>
<comment type="similarity">
    <text evidence="1">Belongs to the troponin T family.</text>
</comment>
<dbReference type="Proteomes" id="UP001234787">
    <property type="component" value="Unassembled WGS sequence"/>
</dbReference>
<feature type="region of interest" description="Disordered" evidence="2">
    <location>
        <begin position="33"/>
        <end position="87"/>
    </location>
</feature>
<dbReference type="PANTHER" id="PTHR11521:SF1">
    <property type="entry name" value="TROPONIN T, SKELETAL MUSCLE"/>
    <property type="match status" value="1"/>
</dbReference>
<gene>
    <name evidence="3" type="ORF">SUGI_1496520</name>
</gene>
<reference evidence="3" key="1">
    <citation type="submission" date="2022-12" db="EMBL/GenBank/DDBJ databases">
        <title>Chromosome-Level Genome Assembly of Japanese Cedar (Cryptomeriajaponica D. Don).</title>
        <authorList>
            <person name="Fujino T."/>
            <person name="Yamaguchi K."/>
            <person name="Yokoyama T."/>
            <person name="Hamanaka T."/>
            <person name="Harazono Y."/>
            <person name="Kamada H."/>
            <person name="Kobayashi W."/>
            <person name="Ujino-Ihara T."/>
            <person name="Uchiyama K."/>
            <person name="Matsumoto A."/>
            <person name="Izuno A."/>
            <person name="Tsumura Y."/>
            <person name="Toyoda A."/>
            <person name="Shigenobu S."/>
            <person name="Moriguchi Y."/>
            <person name="Ueno S."/>
            <person name="Kasahara M."/>
        </authorList>
    </citation>
    <scope>NUCLEOTIDE SEQUENCE</scope>
</reference>
<comment type="caution">
    <text evidence="3">The sequence shown here is derived from an EMBL/GenBank/DDBJ whole genome shotgun (WGS) entry which is preliminary data.</text>
</comment>
<dbReference type="EMBL" id="BSEH01000745">
    <property type="protein sequence ID" value="GLJ59176.1"/>
    <property type="molecule type" value="Genomic_DNA"/>
</dbReference>
<dbReference type="PANTHER" id="PTHR11521">
    <property type="entry name" value="TROPONIN T"/>
    <property type="match status" value="1"/>
</dbReference>
<dbReference type="InterPro" id="IPR027707">
    <property type="entry name" value="TNNT"/>
</dbReference>